<name>A0A1F8F3H0_9BACT</name>
<keyword evidence="4" id="KW-0472">Membrane</keyword>
<dbReference type="Proteomes" id="UP000176834">
    <property type="component" value="Unassembled WGS sequence"/>
</dbReference>
<dbReference type="SMART" id="SM00028">
    <property type="entry name" value="TPR"/>
    <property type="match status" value="3"/>
</dbReference>
<keyword evidence="4" id="KW-1133">Transmembrane helix</keyword>
<feature type="repeat" description="TPR" evidence="3">
    <location>
        <begin position="701"/>
        <end position="734"/>
    </location>
</feature>
<feature type="transmembrane region" description="Helical" evidence="4">
    <location>
        <begin position="133"/>
        <end position="149"/>
    </location>
</feature>
<accession>A0A1F8F3H0</accession>
<dbReference type="EMBL" id="MGJN01000008">
    <property type="protein sequence ID" value="OGN07218.1"/>
    <property type="molecule type" value="Genomic_DNA"/>
</dbReference>
<feature type="transmembrane region" description="Helical" evidence="4">
    <location>
        <begin position="194"/>
        <end position="218"/>
    </location>
</feature>
<sequence length="833" mass="92746">MSFNFNFWKKSKDFFSLDKNKDTSQDFFQTERGLVDDSHDVIIQADESPLRHYVPEPADPEKAKKYFRVSRWALYVGVFLAPILFLPWTSNPIEINKQLLLIVVASVGIISWLLGVVSSGYLPWRSTPLDKGVLALLAAIIIGSVFSMARTNGFFGHNLNLSNSLAFIASLTVIYFLIVNIFEDNGKVIRSLVGSSLVLALLFGVMQVFGVFVFGFSFSKLHTFNSVGSLNALGLVAAVSLPFFLRSRSSWRPSLFAYFYKIGLVLAMVLLVVLSWWVLWVVTIVGMMGVVAFENLRGDGLKLKKLVLPMLIVVIGVFIMVVNLNLNFVKKNLSAEVSPSFRLSNNIAQSVMKENLFFGYGVENFYLAFDKYGANYLANTSLSGARFFNATSEILTLIISGGLVMAAAIVFILWCLGMVFWRFNRYALENSDDESVKESVGVLASLAALVFAMFLYPFNSTLFFLLYLFMGLAALLIFNKNLRELNIEEKTSTSLLSSLGFIGGLIVVLIGVYFSSTIYMSDVKYAKALSSEGDVEKRAGLLIEAINWNNRDTRYHLSASQNTLDLLQLEINKPANSDKVTRFQNYISSAIAFARQATEITPRDAVNWTNLGFVYRNLISLVDGVDKLSEDSYNRGAELRPGDPNLPYQIGLLYLNKFNVLNQLVVSGRVSAAQVNVAAQDALNKSEESFKRATDLSPNFGLAIYNLGVVYDRQGQVAEAIKQLEKIAPANSNQAGLAFELGLLYYRANRKNDAFNQLERAVVLAPDYANARWYLALIYEERGNIDAAIEQLERILSVEVNKGNSVVLQKLKDIRAGKIAKPPVDILKSEPIQ</sequence>
<evidence type="ECO:0000313" key="5">
    <source>
        <dbReference type="EMBL" id="OGN07218.1"/>
    </source>
</evidence>
<feature type="transmembrane region" description="Helical" evidence="4">
    <location>
        <begin position="394"/>
        <end position="420"/>
    </location>
</feature>
<dbReference type="Pfam" id="PF13432">
    <property type="entry name" value="TPR_16"/>
    <property type="match status" value="2"/>
</dbReference>
<dbReference type="InterPro" id="IPR011990">
    <property type="entry name" value="TPR-like_helical_dom_sf"/>
</dbReference>
<dbReference type="AlphaFoldDB" id="A0A1F8F3H0"/>
<evidence type="ECO:0000256" key="2">
    <source>
        <dbReference type="ARBA" id="ARBA00022803"/>
    </source>
</evidence>
<feature type="transmembrane region" description="Helical" evidence="4">
    <location>
        <begin position="464"/>
        <end position="482"/>
    </location>
</feature>
<feature type="transmembrane region" description="Helical" evidence="4">
    <location>
        <begin position="224"/>
        <end position="243"/>
    </location>
</feature>
<feature type="transmembrane region" description="Helical" evidence="4">
    <location>
        <begin position="100"/>
        <end position="121"/>
    </location>
</feature>
<dbReference type="InterPro" id="IPR051012">
    <property type="entry name" value="CellSynth/LPSAsmb/PSIAsmb"/>
</dbReference>
<organism evidence="5 6">
    <name type="scientific">Candidatus Yanofskybacteria bacterium RIFCSPHIGHO2_02_FULL_38_22b</name>
    <dbReference type="NCBI Taxonomy" id="1802673"/>
    <lineage>
        <taxon>Bacteria</taxon>
        <taxon>Candidatus Yanofskyibacteriota</taxon>
    </lineage>
</organism>
<gene>
    <name evidence="5" type="ORF">A3B86_03215</name>
</gene>
<dbReference type="PANTHER" id="PTHR45586">
    <property type="entry name" value="TPR REPEAT-CONTAINING PROTEIN PA4667"/>
    <property type="match status" value="1"/>
</dbReference>
<feature type="transmembrane region" description="Helical" evidence="4">
    <location>
        <begin position="306"/>
        <end position="326"/>
    </location>
</feature>
<evidence type="ECO:0000256" key="3">
    <source>
        <dbReference type="PROSITE-ProRule" id="PRU00339"/>
    </source>
</evidence>
<dbReference type="Gene3D" id="1.25.40.10">
    <property type="entry name" value="Tetratricopeptide repeat domain"/>
    <property type="match status" value="2"/>
</dbReference>
<protein>
    <submittedName>
        <fullName evidence="5">Uncharacterized protein</fullName>
    </submittedName>
</protein>
<feature type="transmembrane region" description="Helical" evidence="4">
    <location>
        <begin position="72"/>
        <end position="88"/>
    </location>
</feature>
<dbReference type="InterPro" id="IPR019734">
    <property type="entry name" value="TPR_rpt"/>
</dbReference>
<keyword evidence="4" id="KW-0812">Transmembrane</keyword>
<dbReference type="PROSITE" id="PS50005">
    <property type="entry name" value="TPR"/>
    <property type="match status" value="3"/>
</dbReference>
<feature type="transmembrane region" description="Helical" evidence="4">
    <location>
        <begin position="161"/>
        <end position="182"/>
    </location>
</feature>
<reference evidence="5 6" key="1">
    <citation type="journal article" date="2016" name="Nat. Commun.">
        <title>Thousands of microbial genomes shed light on interconnected biogeochemical processes in an aquifer system.</title>
        <authorList>
            <person name="Anantharaman K."/>
            <person name="Brown C.T."/>
            <person name="Hug L.A."/>
            <person name="Sharon I."/>
            <person name="Castelle C.J."/>
            <person name="Probst A.J."/>
            <person name="Thomas B.C."/>
            <person name="Singh A."/>
            <person name="Wilkins M.J."/>
            <person name="Karaoz U."/>
            <person name="Brodie E.L."/>
            <person name="Williams K.H."/>
            <person name="Hubbard S.S."/>
            <person name="Banfield J.F."/>
        </authorList>
    </citation>
    <scope>NUCLEOTIDE SEQUENCE [LARGE SCALE GENOMIC DNA]</scope>
</reference>
<proteinExistence type="predicted"/>
<comment type="caution">
    <text evidence="5">The sequence shown here is derived from an EMBL/GenBank/DDBJ whole genome shotgun (WGS) entry which is preliminary data.</text>
</comment>
<feature type="transmembrane region" description="Helical" evidence="4">
    <location>
        <begin position="255"/>
        <end position="271"/>
    </location>
</feature>
<keyword evidence="1" id="KW-0677">Repeat</keyword>
<evidence type="ECO:0000256" key="4">
    <source>
        <dbReference type="SAM" id="Phobius"/>
    </source>
</evidence>
<feature type="transmembrane region" description="Helical" evidence="4">
    <location>
        <begin position="440"/>
        <end position="458"/>
    </location>
</feature>
<feature type="transmembrane region" description="Helical" evidence="4">
    <location>
        <begin position="494"/>
        <end position="514"/>
    </location>
</feature>
<dbReference type="SUPFAM" id="SSF48452">
    <property type="entry name" value="TPR-like"/>
    <property type="match status" value="1"/>
</dbReference>
<keyword evidence="2 3" id="KW-0802">TPR repeat</keyword>
<feature type="repeat" description="TPR" evidence="3">
    <location>
        <begin position="735"/>
        <end position="768"/>
    </location>
</feature>
<evidence type="ECO:0000256" key="1">
    <source>
        <dbReference type="ARBA" id="ARBA00022737"/>
    </source>
</evidence>
<feature type="repeat" description="TPR" evidence="3">
    <location>
        <begin position="769"/>
        <end position="802"/>
    </location>
</feature>
<evidence type="ECO:0000313" key="6">
    <source>
        <dbReference type="Proteomes" id="UP000176834"/>
    </source>
</evidence>
<dbReference type="PANTHER" id="PTHR45586:SF1">
    <property type="entry name" value="LIPOPOLYSACCHARIDE ASSEMBLY PROTEIN B"/>
    <property type="match status" value="1"/>
</dbReference>